<name>A0ABX7NJ07_9BACT</name>
<dbReference type="InterPro" id="IPR012334">
    <property type="entry name" value="Pectin_lyas_fold"/>
</dbReference>
<dbReference type="InterPro" id="IPR011050">
    <property type="entry name" value="Pectin_lyase_fold/virulence"/>
</dbReference>
<dbReference type="InterPro" id="IPR000601">
    <property type="entry name" value="PKD_dom"/>
</dbReference>
<dbReference type="Proteomes" id="UP000662747">
    <property type="component" value="Chromosome"/>
</dbReference>
<gene>
    <name evidence="3" type="ORF">JY651_26225</name>
</gene>
<evidence type="ECO:0000259" key="2">
    <source>
        <dbReference type="PROSITE" id="PS50093"/>
    </source>
</evidence>
<feature type="compositionally biased region" description="Low complexity" evidence="1">
    <location>
        <begin position="593"/>
        <end position="604"/>
    </location>
</feature>
<dbReference type="InterPro" id="IPR013783">
    <property type="entry name" value="Ig-like_fold"/>
</dbReference>
<dbReference type="PROSITE" id="PS50093">
    <property type="entry name" value="PKD"/>
    <property type="match status" value="1"/>
</dbReference>
<accession>A0ABX7NJ07</accession>
<feature type="region of interest" description="Disordered" evidence="1">
    <location>
        <begin position="562"/>
        <end position="604"/>
    </location>
</feature>
<dbReference type="Gene3D" id="2.60.40.10">
    <property type="entry name" value="Immunoglobulins"/>
    <property type="match status" value="1"/>
</dbReference>
<dbReference type="RefSeq" id="WP_206720445.1">
    <property type="nucleotide sequence ID" value="NZ_CP071090.1"/>
</dbReference>
<feature type="domain" description="PKD" evidence="2">
    <location>
        <begin position="617"/>
        <end position="710"/>
    </location>
</feature>
<reference evidence="3 4" key="1">
    <citation type="submission" date="2021-02" db="EMBL/GenBank/DDBJ databases">
        <title>De Novo genome assembly of isolated myxobacteria.</title>
        <authorList>
            <person name="Stevens D.C."/>
        </authorList>
    </citation>
    <scope>NUCLEOTIDE SEQUENCE [LARGE SCALE GENOMIC DNA]</scope>
    <source>
        <strain evidence="4">SCPEA02</strain>
    </source>
</reference>
<dbReference type="CDD" id="cd00146">
    <property type="entry name" value="PKD"/>
    <property type="match status" value="1"/>
</dbReference>
<evidence type="ECO:0000313" key="3">
    <source>
        <dbReference type="EMBL" id="QSQ18857.1"/>
    </source>
</evidence>
<protein>
    <submittedName>
        <fullName evidence="3">PKD domain-containing protein</fullName>
    </submittedName>
</protein>
<keyword evidence="4" id="KW-1185">Reference proteome</keyword>
<dbReference type="InterPro" id="IPR035986">
    <property type="entry name" value="PKD_dom_sf"/>
</dbReference>
<dbReference type="Pfam" id="PF18911">
    <property type="entry name" value="PKD_4"/>
    <property type="match status" value="1"/>
</dbReference>
<dbReference type="EMBL" id="CP071090">
    <property type="protein sequence ID" value="QSQ18857.1"/>
    <property type="molecule type" value="Genomic_DNA"/>
</dbReference>
<dbReference type="SUPFAM" id="SSF51126">
    <property type="entry name" value="Pectin lyase-like"/>
    <property type="match status" value="1"/>
</dbReference>
<dbReference type="Gene3D" id="2.160.20.10">
    <property type="entry name" value="Single-stranded right-handed beta-helix, Pectin lyase-like"/>
    <property type="match status" value="1"/>
</dbReference>
<evidence type="ECO:0000313" key="4">
    <source>
        <dbReference type="Proteomes" id="UP000662747"/>
    </source>
</evidence>
<dbReference type="InterPro" id="IPR022409">
    <property type="entry name" value="PKD/Chitinase_dom"/>
</dbReference>
<organism evidence="3 4">
    <name type="scientific">Pyxidicoccus parkwayensis</name>
    <dbReference type="NCBI Taxonomy" id="2813578"/>
    <lineage>
        <taxon>Bacteria</taxon>
        <taxon>Pseudomonadati</taxon>
        <taxon>Myxococcota</taxon>
        <taxon>Myxococcia</taxon>
        <taxon>Myxococcales</taxon>
        <taxon>Cystobacterineae</taxon>
        <taxon>Myxococcaceae</taxon>
        <taxon>Pyxidicoccus</taxon>
    </lineage>
</organism>
<dbReference type="SMART" id="SM00089">
    <property type="entry name" value="PKD"/>
    <property type="match status" value="1"/>
</dbReference>
<evidence type="ECO:0000256" key="1">
    <source>
        <dbReference type="SAM" id="MobiDB-lite"/>
    </source>
</evidence>
<dbReference type="SUPFAM" id="SSF49299">
    <property type="entry name" value="PKD domain"/>
    <property type="match status" value="1"/>
</dbReference>
<proteinExistence type="predicted"/>
<sequence>MRTDFANSGDSTLDATFRARLGATPLLDVSTSASGTLEATVPAGLAPGRYTLTVLDPEGREGALPDAFEVRDALEPTGRVAGFHVEPIGPQRAHQPFLLTVQAVDSAGERVAGFNGTAQLTDGTGTIVPATLGPFRDGTWSGNVEVRRGTTANVLTLTSGDITGHSDAFAVAWREAVALRFDSPPRTLTAGECSEPLTLVRVDDLGQPVPSSAGVELTLEQDGPSAMNLYTDETCTTSVEQATLASDTGPLTFHLRHSRAGAGLLTARANGVRFASQALDVRPGPPARLDLLTDPGVLAAGRCSAPMRVEVRDAQGNATSVAASLSLGFLAPSLQGLTFYTDAACTQAVTGLTLPADGSTGAGFYFQGTRTGNAAVTVSATGLAPATRDVAVTPGAAQRLVFTTPSGNVTAGTCSPVATLQARDAFDNPSPVPSPTTVSLGVNPTKGFAFFADASCTRTAPGITLPAAESGTDFYYQGTVAGPVTLTASVPGWSPATQDVSLVAGPVAELVWDALPSPQKVNVPFTVTLRARDAYGNPATSFTGTATLGSLPASPLTCTSDCSDASTTAPFSDGEWTGSVAAGAPASTGRRLTATSGTASGTSGAFDVQAASTDTPPLASFTYGPAVVVAGQSISFDASGSSDNSTPGAALEVSWDFTGLDPGAPPWSGSAWTTTKTATRTYDTPGTYTVRLAVRDAPGGVGYAFRQVMVLPAGTIACVVNTNSKTDDGASSCAGPFGGDGQLSLPEAVRLSNATAGRQVITFSFSGSMSLLGLPTLTLTDGVDILAASDVTLETANFTVKTGAAMVSGVSLAKKDLHLTVEPGGTLSFLDGTVTGGSVVVQGALVLHRANLSDCNKECLRLEGANASAVVRYSNLSAPGYVQSGSVTGIVMKTCTSTGMALDLQSSVLAGLEWGITHDCGTLRVLHNTFYANSGGIQMKDGAGHVVRNNLFVKHANQAVTCGTATFASRDFHLLSGNASNGCLSGDPDTLGGAPLFVGPVDLRLQYASPARDSAVDLGLDVNDAAPGLYFGAGPDRGALESF</sequence>